<feature type="binding site" evidence="9">
    <location>
        <position position="42"/>
    </location>
    <ligand>
        <name>ATP</name>
        <dbReference type="ChEBI" id="CHEBI:30616"/>
    </ligand>
</feature>
<keyword evidence="5" id="KW-0418">Kinase</keyword>
<keyword evidence="4 9" id="KW-0547">Nucleotide-binding</keyword>
<comment type="catalytic activity">
    <reaction evidence="8">
        <text>L-seryl-[protein] + ATP = O-phospho-L-seryl-[protein] + ADP + H(+)</text>
        <dbReference type="Rhea" id="RHEA:17989"/>
        <dbReference type="Rhea" id="RHEA-COMP:9863"/>
        <dbReference type="Rhea" id="RHEA-COMP:11604"/>
        <dbReference type="ChEBI" id="CHEBI:15378"/>
        <dbReference type="ChEBI" id="CHEBI:29999"/>
        <dbReference type="ChEBI" id="CHEBI:30616"/>
        <dbReference type="ChEBI" id="CHEBI:83421"/>
        <dbReference type="ChEBI" id="CHEBI:456216"/>
        <dbReference type="EC" id="2.7.11.1"/>
    </reaction>
</comment>
<keyword evidence="2" id="KW-0723">Serine/threonine-protein kinase</keyword>
<keyword evidence="6 9" id="KW-0067">ATP-binding</keyword>
<keyword evidence="3" id="KW-0808">Transferase</keyword>
<evidence type="ECO:0000256" key="7">
    <source>
        <dbReference type="ARBA" id="ARBA00047899"/>
    </source>
</evidence>
<organism evidence="11 12">
    <name type="scientific">Zostera marina</name>
    <name type="common">Eelgrass</name>
    <dbReference type="NCBI Taxonomy" id="29655"/>
    <lineage>
        <taxon>Eukaryota</taxon>
        <taxon>Viridiplantae</taxon>
        <taxon>Streptophyta</taxon>
        <taxon>Embryophyta</taxon>
        <taxon>Tracheophyta</taxon>
        <taxon>Spermatophyta</taxon>
        <taxon>Magnoliopsida</taxon>
        <taxon>Liliopsida</taxon>
        <taxon>Zosteraceae</taxon>
        <taxon>Zostera</taxon>
    </lineage>
</organism>
<dbReference type="SUPFAM" id="SSF56112">
    <property type="entry name" value="Protein kinase-like (PK-like)"/>
    <property type="match status" value="1"/>
</dbReference>
<feature type="non-terminal residue" evidence="11">
    <location>
        <position position="1"/>
    </location>
</feature>
<evidence type="ECO:0000256" key="3">
    <source>
        <dbReference type="ARBA" id="ARBA00022679"/>
    </source>
</evidence>
<dbReference type="GO" id="GO:0004674">
    <property type="term" value="F:protein serine/threonine kinase activity"/>
    <property type="evidence" value="ECO:0007669"/>
    <property type="project" value="UniProtKB-KW"/>
</dbReference>
<evidence type="ECO:0000256" key="9">
    <source>
        <dbReference type="PROSITE-ProRule" id="PRU10141"/>
    </source>
</evidence>
<dbReference type="Gene3D" id="3.30.200.20">
    <property type="entry name" value="Phosphorylase Kinase, domain 1"/>
    <property type="match status" value="1"/>
</dbReference>
<evidence type="ECO:0000313" key="11">
    <source>
        <dbReference type="EMBL" id="KMZ73380.1"/>
    </source>
</evidence>
<dbReference type="GO" id="GO:0005524">
    <property type="term" value="F:ATP binding"/>
    <property type="evidence" value="ECO:0007669"/>
    <property type="project" value="UniProtKB-UniRule"/>
</dbReference>
<dbReference type="Proteomes" id="UP000036987">
    <property type="component" value="Unassembled WGS sequence"/>
</dbReference>
<evidence type="ECO:0000256" key="1">
    <source>
        <dbReference type="ARBA" id="ARBA00012513"/>
    </source>
</evidence>
<evidence type="ECO:0000256" key="2">
    <source>
        <dbReference type="ARBA" id="ARBA00022527"/>
    </source>
</evidence>
<dbReference type="PROSITE" id="PS50011">
    <property type="entry name" value="PROTEIN_KINASE_DOM"/>
    <property type="match status" value="1"/>
</dbReference>
<dbReference type="PANTHER" id="PTHR45637">
    <property type="entry name" value="FLIPPASE KINASE 1-RELATED"/>
    <property type="match status" value="1"/>
</dbReference>
<dbReference type="EMBL" id="LFYR01000585">
    <property type="protein sequence ID" value="KMZ73380.1"/>
    <property type="molecule type" value="Genomic_DNA"/>
</dbReference>
<dbReference type="AlphaFoldDB" id="A0A0K9PYR6"/>
<protein>
    <recommendedName>
        <fullName evidence="1">non-specific serine/threonine protein kinase</fullName>
        <ecNumber evidence="1">2.7.11.1</ecNumber>
    </recommendedName>
</protein>
<evidence type="ECO:0000256" key="8">
    <source>
        <dbReference type="ARBA" id="ARBA00048679"/>
    </source>
</evidence>
<evidence type="ECO:0000256" key="5">
    <source>
        <dbReference type="ARBA" id="ARBA00022777"/>
    </source>
</evidence>
<evidence type="ECO:0000256" key="4">
    <source>
        <dbReference type="ARBA" id="ARBA00022741"/>
    </source>
</evidence>
<feature type="domain" description="Protein kinase" evidence="10">
    <location>
        <begin position="13"/>
        <end position="139"/>
    </location>
</feature>
<reference evidence="12" key="1">
    <citation type="journal article" date="2016" name="Nature">
        <title>The genome of the seagrass Zostera marina reveals angiosperm adaptation to the sea.</title>
        <authorList>
            <person name="Olsen J.L."/>
            <person name="Rouze P."/>
            <person name="Verhelst B."/>
            <person name="Lin Y.-C."/>
            <person name="Bayer T."/>
            <person name="Collen J."/>
            <person name="Dattolo E."/>
            <person name="De Paoli E."/>
            <person name="Dittami S."/>
            <person name="Maumus F."/>
            <person name="Michel G."/>
            <person name="Kersting A."/>
            <person name="Lauritano C."/>
            <person name="Lohaus R."/>
            <person name="Toepel M."/>
            <person name="Tonon T."/>
            <person name="Vanneste K."/>
            <person name="Amirebrahimi M."/>
            <person name="Brakel J."/>
            <person name="Bostroem C."/>
            <person name="Chovatia M."/>
            <person name="Grimwood J."/>
            <person name="Jenkins J.W."/>
            <person name="Jueterbock A."/>
            <person name="Mraz A."/>
            <person name="Stam W.T."/>
            <person name="Tice H."/>
            <person name="Bornberg-Bauer E."/>
            <person name="Green P.J."/>
            <person name="Pearson G.A."/>
            <person name="Procaccini G."/>
            <person name="Duarte C.M."/>
            <person name="Schmutz J."/>
            <person name="Reusch T.B.H."/>
            <person name="Van de Peer Y."/>
        </authorList>
    </citation>
    <scope>NUCLEOTIDE SEQUENCE [LARGE SCALE GENOMIC DNA]</scope>
    <source>
        <strain evidence="12">cv. Finnish</strain>
    </source>
</reference>
<dbReference type="EC" id="2.7.11.1" evidence="1"/>
<dbReference type="PROSITE" id="PS00107">
    <property type="entry name" value="PROTEIN_KINASE_ATP"/>
    <property type="match status" value="1"/>
</dbReference>
<proteinExistence type="predicted"/>
<keyword evidence="12" id="KW-1185">Reference proteome</keyword>
<comment type="caution">
    <text evidence="11">The sequence shown here is derived from an EMBL/GenBank/DDBJ whole genome shotgun (WGS) entry which is preliminary data.</text>
</comment>
<dbReference type="InterPro" id="IPR000719">
    <property type="entry name" value="Prot_kinase_dom"/>
</dbReference>
<dbReference type="InterPro" id="IPR011009">
    <property type="entry name" value="Kinase-like_dom_sf"/>
</dbReference>
<evidence type="ECO:0000313" key="12">
    <source>
        <dbReference type="Proteomes" id="UP000036987"/>
    </source>
</evidence>
<evidence type="ECO:0000256" key="6">
    <source>
        <dbReference type="ARBA" id="ARBA00022840"/>
    </source>
</evidence>
<gene>
    <name evidence="11" type="ORF">ZOSMA_14G01450</name>
</gene>
<name>A0A0K9PYR6_ZOSMR</name>
<evidence type="ECO:0000259" key="10">
    <source>
        <dbReference type="PROSITE" id="PS50011"/>
    </source>
</evidence>
<dbReference type="OrthoDB" id="432483at2759"/>
<accession>A0A0K9PYR6</accession>
<sequence>VIIREKVITLSNFKPIKPLGCGDTGSVHLVELMGTGELFAMKIMDKDVMLNRNKVHRVCLERQILSLLDHPFLPSLYTSFQCARPLDDSGDGVERGDPREVCDAFMARRFWRLVKDLLLYVWMKQRFFDGGLGHHAKIE</sequence>
<comment type="catalytic activity">
    <reaction evidence="7">
        <text>L-threonyl-[protein] + ATP = O-phospho-L-threonyl-[protein] + ADP + H(+)</text>
        <dbReference type="Rhea" id="RHEA:46608"/>
        <dbReference type="Rhea" id="RHEA-COMP:11060"/>
        <dbReference type="Rhea" id="RHEA-COMP:11605"/>
        <dbReference type="ChEBI" id="CHEBI:15378"/>
        <dbReference type="ChEBI" id="CHEBI:30013"/>
        <dbReference type="ChEBI" id="CHEBI:30616"/>
        <dbReference type="ChEBI" id="CHEBI:61977"/>
        <dbReference type="ChEBI" id="CHEBI:456216"/>
        <dbReference type="EC" id="2.7.11.1"/>
    </reaction>
</comment>
<dbReference type="InterPro" id="IPR017441">
    <property type="entry name" value="Protein_kinase_ATP_BS"/>
</dbReference>